<dbReference type="InterPro" id="IPR012944">
    <property type="entry name" value="SusD_RagB_dom"/>
</dbReference>
<evidence type="ECO:0000256" key="2">
    <source>
        <dbReference type="ARBA" id="ARBA00006275"/>
    </source>
</evidence>
<dbReference type="STRING" id="1602171.ST44_02580"/>
<proteinExistence type="inferred from homology"/>
<gene>
    <name evidence="9" type="ORF">ST44_02580</name>
</gene>
<dbReference type="EMBL" id="JXQK01000028">
    <property type="protein sequence ID" value="KIP64236.1"/>
    <property type="molecule type" value="Genomic_DNA"/>
</dbReference>
<dbReference type="Gene3D" id="1.25.40.390">
    <property type="match status" value="1"/>
</dbReference>
<evidence type="ECO:0000313" key="10">
    <source>
        <dbReference type="Proteomes" id="UP000032046"/>
    </source>
</evidence>
<dbReference type="Pfam" id="PF07980">
    <property type="entry name" value="SusD_RagB"/>
    <property type="match status" value="1"/>
</dbReference>
<reference evidence="9 10" key="1">
    <citation type="submission" date="2015-01" db="EMBL/GenBank/DDBJ databases">
        <title>Comparative genomics of non-oral Prevotella species.</title>
        <authorList>
            <person name="Accetto T."/>
            <person name="Nograsek B."/>
            <person name="Avgustin G."/>
        </authorList>
    </citation>
    <scope>NUCLEOTIDE SEQUENCE [LARGE SCALE GENOMIC DNA]</scope>
    <source>
        <strain evidence="9 10">P5-119</strain>
    </source>
</reference>
<dbReference type="RefSeq" id="WP_022316009.1">
    <property type="nucleotide sequence ID" value="NZ_JXQK01000028.1"/>
</dbReference>
<protein>
    <submittedName>
        <fullName evidence="9">Membrane protein</fullName>
    </submittedName>
</protein>
<dbReference type="InterPro" id="IPR033985">
    <property type="entry name" value="SusD-like_N"/>
</dbReference>
<keyword evidence="5" id="KW-0998">Cell outer membrane</keyword>
<dbReference type="SUPFAM" id="SSF48452">
    <property type="entry name" value="TPR-like"/>
    <property type="match status" value="1"/>
</dbReference>
<evidence type="ECO:0000256" key="4">
    <source>
        <dbReference type="ARBA" id="ARBA00023136"/>
    </source>
</evidence>
<comment type="similarity">
    <text evidence="2">Belongs to the SusD family.</text>
</comment>
<evidence type="ECO:0000256" key="6">
    <source>
        <dbReference type="SAM" id="SignalP"/>
    </source>
</evidence>
<evidence type="ECO:0000313" key="9">
    <source>
        <dbReference type="EMBL" id="KIP64236.1"/>
    </source>
</evidence>
<evidence type="ECO:0000256" key="1">
    <source>
        <dbReference type="ARBA" id="ARBA00004442"/>
    </source>
</evidence>
<keyword evidence="3 6" id="KW-0732">Signal</keyword>
<dbReference type="GO" id="GO:0009279">
    <property type="term" value="C:cell outer membrane"/>
    <property type="evidence" value="ECO:0007669"/>
    <property type="project" value="UniProtKB-SubCell"/>
</dbReference>
<organism evidence="9 10">
    <name type="scientific">Prevotella pectinovora</name>
    <dbReference type="NCBI Taxonomy" id="1602169"/>
    <lineage>
        <taxon>Bacteria</taxon>
        <taxon>Pseudomonadati</taxon>
        <taxon>Bacteroidota</taxon>
        <taxon>Bacteroidia</taxon>
        <taxon>Bacteroidales</taxon>
        <taxon>Prevotellaceae</taxon>
        <taxon>Prevotella</taxon>
    </lineage>
</organism>
<name>A0A0D0HEV7_9BACT</name>
<keyword evidence="10" id="KW-1185">Reference proteome</keyword>
<feature type="domain" description="SusD-like N-terminal" evidence="8">
    <location>
        <begin position="23"/>
        <end position="237"/>
    </location>
</feature>
<evidence type="ECO:0000256" key="3">
    <source>
        <dbReference type="ARBA" id="ARBA00022729"/>
    </source>
</evidence>
<evidence type="ECO:0000259" key="7">
    <source>
        <dbReference type="Pfam" id="PF07980"/>
    </source>
</evidence>
<dbReference type="PROSITE" id="PS51257">
    <property type="entry name" value="PROKAR_LIPOPROTEIN"/>
    <property type="match status" value="1"/>
</dbReference>
<comment type="caution">
    <text evidence="9">The sequence shown here is derived from an EMBL/GenBank/DDBJ whole genome shotgun (WGS) entry which is preliminary data.</text>
</comment>
<feature type="signal peptide" evidence="6">
    <location>
        <begin position="1"/>
        <end position="22"/>
    </location>
</feature>
<feature type="domain" description="RagB/SusD" evidence="7">
    <location>
        <begin position="406"/>
        <end position="641"/>
    </location>
</feature>
<accession>A0A0D0HEV7</accession>
<dbReference type="Proteomes" id="UP000032046">
    <property type="component" value="Unassembled WGS sequence"/>
</dbReference>
<sequence>MKNILKTILLGGVALATFSSCSDFLDQKSPSDTDASNVWQSTYYTKNVLNKAYGLLCEDYTYSQVLCYTFMANSDVEFANAYGESNAKAEGKGRDLNNYYADNDASFAKSRDAWDHLYESIEYCNNIIEGLKGISPETTDKSEKQLLQYKGEALTLRAMLYHELIRNWGDVPFKTEPTKNDLSNINTGKTDRDVIMDYLINDLEEAINYLPWAGQSSYTTEHATKGYAHALLAQIALQRSGWAIREAAKEGYVTATENSDPTYPTQRCSDEDRVKYYNLALTHLNAVISSGKHQLNPSFEDEWTLINRQTLDTQYQENLFEVPMGLGNSSELGYGIGVRFADNCAYALKGNSSANVQLPSTLFWKYDHSGKDTRRDVTCANFEIKVDNGVTTETMLGNKPFNIYCGKWDVRKFSDDWSAIAKIKNAKFGTGINYVKLRYSQVLLWYAEVMNELNGNPDVATGGCGLTARQALALVHERAYADADKAEAKAYIDGISSDKDAFFNAIVDENALEFAGEGVRKYELERWNLLSAKIDQMKNDYMTQIYEYPTKLYYKTYTENGLVKIDMKSVRWYDTEAPENAADYKYVTFWGDEAKESNTKKTNVANLEFISGGLNEKVKNRYLLPIYSSTINESEGSLQNSYGFLHK</sequence>
<evidence type="ECO:0000256" key="5">
    <source>
        <dbReference type="ARBA" id="ARBA00023237"/>
    </source>
</evidence>
<dbReference type="Pfam" id="PF14322">
    <property type="entry name" value="SusD-like_3"/>
    <property type="match status" value="1"/>
</dbReference>
<dbReference type="AlphaFoldDB" id="A0A0D0HEV7"/>
<comment type="subcellular location">
    <subcellularLocation>
        <location evidence="1">Cell outer membrane</location>
    </subcellularLocation>
</comment>
<feature type="chain" id="PRO_5002211635" evidence="6">
    <location>
        <begin position="23"/>
        <end position="647"/>
    </location>
</feature>
<keyword evidence="4" id="KW-0472">Membrane</keyword>
<evidence type="ECO:0000259" key="8">
    <source>
        <dbReference type="Pfam" id="PF14322"/>
    </source>
</evidence>
<dbReference type="InterPro" id="IPR011990">
    <property type="entry name" value="TPR-like_helical_dom_sf"/>
</dbReference>